<feature type="signal peptide" evidence="2">
    <location>
        <begin position="1"/>
        <end position="25"/>
    </location>
</feature>
<evidence type="ECO:0000259" key="3">
    <source>
        <dbReference type="PROSITE" id="PS51782"/>
    </source>
</evidence>
<gene>
    <name evidence="4" type="ORF">H4O21_06655</name>
</gene>
<evidence type="ECO:0000313" key="5">
    <source>
        <dbReference type="Proteomes" id="UP000565262"/>
    </source>
</evidence>
<comment type="caution">
    <text evidence="4">The sequence shown here is derived from an EMBL/GenBank/DDBJ whole genome shotgun (WGS) entry which is preliminary data.</text>
</comment>
<dbReference type="Proteomes" id="UP000565262">
    <property type="component" value="Unassembled WGS sequence"/>
</dbReference>
<dbReference type="RefSeq" id="WP_182808065.1">
    <property type="nucleotide sequence ID" value="NZ_JACJFM010000006.1"/>
</dbReference>
<dbReference type="InterPro" id="IPR018392">
    <property type="entry name" value="LysM"/>
</dbReference>
<dbReference type="PANTHER" id="PTHR21666:SF289">
    <property type="entry name" value="L-ALA--D-GLU ENDOPEPTIDASE"/>
    <property type="match status" value="1"/>
</dbReference>
<sequence>MLKRLPSAFILCFVLLLGACSTTPASPPSVSDRHVVQRGETFYGIARKYGVSVPLLARYNPRVVPHRLQAGTELSIPVNKKEVAADRVPYTVQKGDTLSKLANHFAVSLSALKVSNPGIDYNRLKPGQKIWIPVRERTVTGFNWPLQNPRIFNGFGKKDWGLQKGVNLAAKKGQSVLASKGGTVSFAGEMRSLGKVVIIEHADEQQTVYASCETLKVKAGDKVQQRQIIGTVGFNTLINRYALHFQFRDRGTPLPPENYLPEI</sequence>
<dbReference type="AlphaFoldDB" id="A0A839IM29"/>
<name>A0A839IM29_9GAMM</name>
<feature type="domain" description="LysM" evidence="3">
    <location>
        <begin position="32"/>
        <end position="76"/>
    </location>
</feature>
<feature type="chain" id="PRO_5032945543" evidence="2">
    <location>
        <begin position="26"/>
        <end position="263"/>
    </location>
</feature>
<dbReference type="InterPro" id="IPR016047">
    <property type="entry name" value="M23ase_b-sheet_dom"/>
</dbReference>
<dbReference type="Pfam" id="PF01476">
    <property type="entry name" value="LysM"/>
    <property type="match status" value="2"/>
</dbReference>
<keyword evidence="5" id="KW-1185">Reference proteome</keyword>
<dbReference type="CDD" id="cd00118">
    <property type="entry name" value="LysM"/>
    <property type="match status" value="2"/>
</dbReference>
<feature type="domain" description="LysM" evidence="3">
    <location>
        <begin position="88"/>
        <end position="132"/>
    </location>
</feature>
<dbReference type="InterPro" id="IPR011055">
    <property type="entry name" value="Dup_hybrid_motif"/>
</dbReference>
<evidence type="ECO:0000256" key="1">
    <source>
        <dbReference type="ARBA" id="ARBA00022729"/>
    </source>
</evidence>
<dbReference type="CDD" id="cd12797">
    <property type="entry name" value="M23_peptidase"/>
    <property type="match status" value="1"/>
</dbReference>
<accession>A0A839IM29</accession>
<dbReference type="InterPro" id="IPR050570">
    <property type="entry name" value="Cell_wall_metabolism_enzyme"/>
</dbReference>
<dbReference type="SMART" id="SM00257">
    <property type="entry name" value="LysM"/>
    <property type="match status" value="2"/>
</dbReference>
<protein>
    <submittedName>
        <fullName evidence="4">M23 family metallopeptidase</fullName>
    </submittedName>
</protein>
<dbReference type="SUPFAM" id="SSF51261">
    <property type="entry name" value="Duplicated hybrid motif"/>
    <property type="match status" value="1"/>
</dbReference>
<dbReference type="Gene3D" id="2.70.70.10">
    <property type="entry name" value="Glucose Permease (Domain IIA)"/>
    <property type="match status" value="1"/>
</dbReference>
<dbReference type="GO" id="GO:0004222">
    <property type="term" value="F:metalloendopeptidase activity"/>
    <property type="evidence" value="ECO:0007669"/>
    <property type="project" value="TreeGrafter"/>
</dbReference>
<dbReference type="PROSITE" id="PS51782">
    <property type="entry name" value="LYSM"/>
    <property type="match status" value="2"/>
</dbReference>
<dbReference type="PROSITE" id="PS51257">
    <property type="entry name" value="PROKAR_LIPOPROTEIN"/>
    <property type="match status" value="1"/>
</dbReference>
<evidence type="ECO:0000256" key="2">
    <source>
        <dbReference type="SAM" id="SignalP"/>
    </source>
</evidence>
<keyword evidence="1 2" id="KW-0732">Signal</keyword>
<dbReference type="Pfam" id="PF01551">
    <property type="entry name" value="Peptidase_M23"/>
    <property type="match status" value="1"/>
</dbReference>
<dbReference type="InterPro" id="IPR036779">
    <property type="entry name" value="LysM_dom_sf"/>
</dbReference>
<dbReference type="Gene3D" id="3.10.350.10">
    <property type="entry name" value="LysM domain"/>
    <property type="match status" value="2"/>
</dbReference>
<reference evidence="4 5" key="1">
    <citation type="submission" date="2020-08" db="EMBL/GenBank/DDBJ databases">
        <title>Oceanospirillum sp. nov. isolated from marine sediment.</title>
        <authorList>
            <person name="Ji X."/>
        </authorList>
    </citation>
    <scope>NUCLEOTIDE SEQUENCE [LARGE SCALE GENOMIC DNA]</scope>
    <source>
        <strain evidence="4 5">D5</strain>
    </source>
</reference>
<dbReference type="SUPFAM" id="SSF54106">
    <property type="entry name" value="LysM domain"/>
    <property type="match status" value="2"/>
</dbReference>
<dbReference type="EMBL" id="JACJFM010000006">
    <property type="protein sequence ID" value="MBB1486285.1"/>
    <property type="molecule type" value="Genomic_DNA"/>
</dbReference>
<evidence type="ECO:0000313" key="4">
    <source>
        <dbReference type="EMBL" id="MBB1486285.1"/>
    </source>
</evidence>
<dbReference type="PANTHER" id="PTHR21666">
    <property type="entry name" value="PEPTIDASE-RELATED"/>
    <property type="match status" value="1"/>
</dbReference>
<proteinExistence type="predicted"/>
<organism evidence="4 5">
    <name type="scientific">Oceanospirillum sediminis</name>
    <dbReference type="NCBI Taxonomy" id="2760088"/>
    <lineage>
        <taxon>Bacteria</taxon>
        <taxon>Pseudomonadati</taxon>
        <taxon>Pseudomonadota</taxon>
        <taxon>Gammaproteobacteria</taxon>
        <taxon>Oceanospirillales</taxon>
        <taxon>Oceanospirillaceae</taxon>
        <taxon>Oceanospirillum</taxon>
    </lineage>
</organism>